<gene>
    <name evidence="3" type="ORF">NBR_LOCUS16372</name>
</gene>
<comment type="similarity">
    <text evidence="1">Belongs to the alpha-carbonic anhydrase family.</text>
</comment>
<proteinExistence type="inferred from homology"/>
<accession>A0A0N4YHM5</accession>
<feature type="domain" description="Alpha-carbonic anhydrase" evidence="2">
    <location>
        <begin position="1"/>
        <end position="162"/>
    </location>
</feature>
<dbReference type="InterPro" id="IPR001148">
    <property type="entry name" value="CA_dom"/>
</dbReference>
<evidence type="ECO:0000313" key="3">
    <source>
        <dbReference type="EMBL" id="VDL79967.1"/>
    </source>
</evidence>
<dbReference type="OMA" id="WGSADEW"/>
<dbReference type="PANTHER" id="PTHR18952">
    <property type="entry name" value="CARBONIC ANHYDRASE"/>
    <property type="match status" value="1"/>
</dbReference>
<dbReference type="WBParaSite" id="NBR_0001637101-mRNA-1">
    <property type="protein sequence ID" value="NBR_0001637101-mRNA-1"/>
    <property type="gene ID" value="NBR_0001637101"/>
</dbReference>
<organism evidence="5">
    <name type="scientific">Nippostrongylus brasiliensis</name>
    <name type="common">Rat hookworm</name>
    <dbReference type="NCBI Taxonomy" id="27835"/>
    <lineage>
        <taxon>Eukaryota</taxon>
        <taxon>Metazoa</taxon>
        <taxon>Ecdysozoa</taxon>
        <taxon>Nematoda</taxon>
        <taxon>Chromadorea</taxon>
        <taxon>Rhabditida</taxon>
        <taxon>Rhabditina</taxon>
        <taxon>Rhabditomorpha</taxon>
        <taxon>Strongyloidea</taxon>
        <taxon>Heligmosomidae</taxon>
        <taxon>Nippostrongylus</taxon>
    </lineage>
</organism>
<reference evidence="3 4" key="2">
    <citation type="submission" date="2018-11" db="EMBL/GenBank/DDBJ databases">
        <authorList>
            <consortium name="Pathogen Informatics"/>
        </authorList>
    </citation>
    <scope>NUCLEOTIDE SEQUENCE [LARGE SCALE GENOMIC DNA]</scope>
</reference>
<name>A0A0N4YHM5_NIPBR</name>
<keyword evidence="4" id="KW-1185">Reference proteome</keyword>
<protein>
    <submittedName>
        <fullName evidence="5">Putative carbonic anhydrase II (inferred by orthology to a S. mansoni protein)</fullName>
    </submittedName>
</protein>
<dbReference type="GO" id="GO:0005737">
    <property type="term" value="C:cytoplasm"/>
    <property type="evidence" value="ECO:0007669"/>
    <property type="project" value="TreeGrafter"/>
</dbReference>
<evidence type="ECO:0000256" key="1">
    <source>
        <dbReference type="ARBA" id="ARBA00010718"/>
    </source>
</evidence>
<dbReference type="SMART" id="SM01057">
    <property type="entry name" value="Carb_anhydrase"/>
    <property type="match status" value="1"/>
</dbReference>
<evidence type="ECO:0000313" key="5">
    <source>
        <dbReference type="WBParaSite" id="NBR_0001637101-mRNA-1"/>
    </source>
</evidence>
<dbReference type="Gene3D" id="3.10.200.10">
    <property type="entry name" value="Alpha carbonic anhydrase"/>
    <property type="match status" value="1"/>
</dbReference>
<dbReference type="STRING" id="27835.A0A0N4YHM5"/>
<dbReference type="PROSITE" id="PS51144">
    <property type="entry name" value="ALPHA_CA_2"/>
    <property type="match status" value="1"/>
</dbReference>
<dbReference type="CDD" id="cd00326">
    <property type="entry name" value="alpha_CA"/>
    <property type="match status" value="1"/>
</dbReference>
<dbReference type="GO" id="GO:0004089">
    <property type="term" value="F:carbonate dehydratase activity"/>
    <property type="evidence" value="ECO:0007669"/>
    <property type="project" value="InterPro"/>
</dbReference>
<reference evidence="5" key="1">
    <citation type="submission" date="2017-02" db="UniProtKB">
        <authorList>
            <consortium name="WormBaseParasite"/>
        </authorList>
    </citation>
    <scope>IDENTIFICATION</scope>
</reference>
<dbReference type="SUPFAM" id="SSF51069">
    <property type="entry name" value="Carbonic anhydrase"/>
    <property type="match status" value="1"/>
</dbReference>
<dbReference type="InterPro" id="IPR023561">
    <property type="entry name" value="Carbonic_anhydrase_a-class"/>
</dbReference>
<dbReference type="PANTHER" id="PTHR18952:SF124">
    <property type="entry name" value="CARBONIC ANHYDRASE 7"/>
    <property type="match status" value="1"/>
</dbReference>
<sequence>MLRTSPQCTTNLKASHLPAVFRLLQVHAHWGASDECGTEHSIDHERYSCEVHFVFWNTMYKLEETSKHSDGMAVVAVFLKEGKYNSDYANIADVIGEAVKNDSPVPIPSNFDVSALLPTDSDYFYYEGSLTTPPYNECVIWTVMAEPVEISSSQVSRWNSMI</sequence>
<dbReference type="Pfam" id="PF00194">
    <property type="entry name" value="Carb_anhydrase"/>
    <property type="match status" value="1"/>
</dbReference>
<dbReference type="AlphaFoldDB" id="A0A0N4YHM5"/>
<dbReference type="Proteomes" id="UP000271162">
    <property type="component" value="Unassembled WGS sequence"/>
</dbReference>
<dbReference type="EMBL" id="UYSL01022164">
    <property type="protein sequence ID" value="VDL79967.1"/>
    <property type="molecule type" value="Genomic_DNA"/>
</dbReference>
<dbReference type="GO" id="GO:0008270">
    <property type="term" value="F:zinc ion binding"/>
    <property type="evidence" value="ECO:0007669"/>
    <property type="project" value="InterPro"/>
</dbReference>
<dbReference type="InterPro" id="IPR036398">
    <property type="entry name" value="CA_dom_sf"/>
</dbReference>
<evidence type="ECO:0000259" key="2">
    <source>
        <dbReference type="PROSITE" id="PS51144"/>
    </source>
</evidence>
<evidence type="ECO:0000313" key="4">
    <source>
        <dbReference type="Proteomes" id="UP000271162"/>
    </source>
</evidence>